<dbReference type="EMBL" id="LT634361">
    <property type="protein sequence ID" value="SFZ83938.1"/>
    <property type="molecule type" value="Genomic_DNA"/>
</dbReference>
<dbReference type="Proteomes" id="UP000231564">
    <property type="component" value="Chromosome MARIT"/>
</dbReference>
<accession>A0A2H1EBM2</accession>
<protein>
    <submittedName>
        <fullName evidence="1">Probable lipoprotein</fullName>
    </submittedName>
</protein>
<dbReference type="KEGG" id="tmar:MARIT_2379"/>
<dbReference type="OrthoDB" id="1447052at2"/>
<keyword evidence="2" id="KW-1185">Reference proteome</keyword>
<name>A0A2H1EBM2_9FLAO</name>
<dbReference type="AlphaFoldDB" id="A0A2H1EBM2"/>
<reference evidence="1 2" key="1">
    <citation type="submission" date="2016-11" db="EMBL/GenBank/DDBJ databases">
        <authorList>
            <person name="Jaros S."/>
            <person name="Januszkiewicz K."/>
            <person name="Wedrychowicz H."/>
        </authorList>
    </citation>
    <scope>NUCLEOTIDE SEQUENCE [LARGE SCALE GENOMIC DNA]</scope>
    <source>
        <strain evidence="1">NCIMB 2154T</strain>
    </source>
</reference>
<evidence type="ECO:0000313" key="1">
    <source>
        <dbReference type="EMBL" id="SFZ83938.1"/>
    </source>
</evidence>
<proteinExistence type="predicted"/>
<keyword evidence="1" id="KW-0449">Lipoprotein</keyword>
<sequence length="289" mass="30943">MKKTLKYISLAIVAGLTLSSCNDEQSGLNSSNYKWEGSTVTLTTSTPTYTISEKGISGDDFVIEVNASIAKPQAIDAIIDLVKLSGTANSSDYTLGQIKIPAGLTSAKSSIKIHKTGDIEKDENLVVGAVSKGNFTISNFKLPINITDDYINDQLVFNATWAGSYTYTPATLPASVTINFCDIDIDVLLFDENNNLVGPISETTSCTETGALSGLADGKYKVALNIYRNLLAGLGTNQPLPVTLTYNQDFFIDSTTFVYSGLNTNNASGTVFVAEVEVKDGYKYTVTPL</sequence>
<dbReference type="PROSITE" id="PS51257">
    <property type="entry name" value="PROKAR_LIPOPROTEIN"/>
    <property type="match status" value="1"/>
</dbReference>
<dbReference type="GeneID" id="47723853"/>
<organism evidence="1 2">
    <name type="scientific">Tenacibaculum maritimum NCIMB 2154</name>
    <dbReference type="NCBI Taxonomy" id="1349785"/>
    <lineage>
        <taxon>Bacteria</taxon>
        <taxon>Pseudomonadati</taxon>
        <taxon>Bacteroidota</taxon>
        <taxon>Flavobacteriia</taxon>
        <taxon>Flavobacteriales</taxon>
        <taxon>Flavobacteriaceae</taxon>
        <taxon>Tenacibaculum</taxon>
    </lineage>
</organism>
<dbReference type="RefSeq" id="WP_100211558.1">
    <property type="nucleotide sequence ID" value="NZ_CP138495.1"/>
</dbReference>
<evidence type="ECO:0000313" key="2">
    <source>
        <dbReference type="Proteomes" id="UP000231564"/>
    </source>
</evidence>
<dbReference type="STRING" id="1349785.GCA_000509405_02092"/>
<gene>
    <name evidence="1" type="ORF">MARIT_2379</name>
</gene>